<dbReference type="Pfam" id="PF00356">
    <property type="entry name" value="LacI"/>
    <property type="match status" value="1"/>
</dbReference>
<dbReference type="PANTHER" id="PTHR30146">
    <property type="entry name" value="LACI-RELATED TRANSCRIPTIONAL REPRESSOR"/>
    <property type="match status" value="1"/>
</dbReference>
<feature type="domain" description="HTH cro/C1-type" evidence="6">
    <location>
        <begin position="2"/>
        <end position="25"/>
    </location>
</feature>
<evidence type="ECO:0000256" key="2">
    <source>
        <dbReference type="ARBA" id="ARBA00023015"/>
    </source>
</evidence>
<dbReference type="PRINTS" id="PR00036">
    <property type="entry name" value="HTHLACI"/>
</dbReference>
<dbReference type="OrthoDB" id="9775106at2"/>
<organism evidence="7 8">
    <name type="scientific">Salisediminibacterium halotolerans</name>
    <dbReference type="NCBI Taxonomy" id="517425"/>
    <lineage>
        <taxon>Bacteria</taxon>
        <taxon>Bacillati</taxon>
        <taxon>Bacillota</taxon>
        <taxon>Bacilli</taxon>
        <taxon>Bacillales</taxon>
        <taxon>Bacillaceae</taxon>
        <taxon>Salisediminibacterium</taxon>
    </lineage>
</organism>
<evidence type="ECO:0000259" key="5">
    <source>
        <dbReference type="PROSITE" id="PS50932"/>
    </source>
</evidence>
<dbReference type="InterPro" id="IPR001387">
    <property type="entry name" value="Cro/C1-type_HTH"/>
</dbReference>
<evidence type="ECO:0000256" key="4">
    <source>
        <dbReference type="ARBA" id="ARBA00023163"/>
    </source>
</evidence>
<evidence type="ECO:0000259" key="6">
    <source>
        <dbReference type="PROSITE" id="PS50943"/>
    </source>
</evidence>
<proteinExistence type="predicted"/>
<comment type="caution">
    <text evidence="7">The sequence shown here is derived from an EMBL/GenBank/DDBJ whole genome shotgun (WGS) entry which is preliminary data.</text>
</comment>
<keyword evidence="8" id="KW-1185">Reference proteome</keyword>
<accession>A0A1H9RCU4</accession>
<dbReference type="InterPro" id="IPR028082">
    <property type="entry name" value="Peripla_BP_I"/>
</dbReference>
<dbReference type="Gene3D" id="1.10.260.40">
    <property type="entry name" value="lambda repressor-like DNA-binding domains"/>
    <property type="match status" value="1"/>
</dbReference>
<dbReference type="PROSITE" id="PS00356">
    <property type="entry name" value="HTH_LACI_1"/>
    <property type="match status" value="1"/>
</dbReference>
<dbReference type="SUPFAM" id="SSF53822">
    <property type="entry name" value="Periplasmic binding protein-like I"/>
    <property type="match status" value="1"/>
</dbReference>
<dbReference type="PROSITE" id="PS50932">
    <property type="entry name" value="HTH_LACI_2"/>
    <property type="match status" value="1"/>
</dbReference>
<keyword evidence="2" id="KW-0805">Transcription regulation</keyword>
<dbReference type="GO" id="GO:0000976">
    <property type="term" value="F:transcription cis-regulatory region binding"/>
    <property type="evidence" value="ECO:0007669"/>
    <property type="project" value="TreeGrafter"/>
</dbReference>
<dbReference type="InterPro" id="IPR000843">
    <property type="entry name" value="HTH_LacI"/>
</dbReference>
<dbReference type="AlphaFoldDB" id="A0A1H9RCU4"/>
<dbReference type="PROSITE" id="PS50943">
    <property type="entry name" value="HTH_CROC1"/>
    <property type="match status" value="1"/>
</dbReference>
<dbReference type="SMART" id="SM00354">
    <property type="entry name" value="HTH_LACI"/>
    <property type="match status" value="1"/>
</dbReference>
<dbReference type="InterPro" id="IPR010982">
    <property type="entry name" value="Lambda_DNA-bd_dom_sf"/>
</dbReference>
<feature type="domain" description="HTH lacI-type" evidence="5">
    <location>
        <begin position="3"/>
        <end position="57"/>
    </location>
</feature>
<dbReference type="RefSeq" id="WP_093072109.1">
    <property type="nucleotide sequence ID" value="NZ_FOGV01000004.1"/>
</dbReference>
<name>A0A1H9RCU4_9BACI</name>
<dbReference type="STRING" id="1464123.SAMN05444126_10482"/>
<protein>
    <submittedName>
        <fullName evidence="7">LacI family transcriptional regulator</fullName>
    </submittedName>
</protein>
<keyword evidence="3" id="KW-0238">DNA-binding</keyword>
<dbReference type="EMBL" id="FOGV01000004">
    <property type="protein sequence ID" value="SER69743.1"/>
    <property type="molecule type" value="Genomic_DNA"/>
</dbReference>
<dbReference type="GO" id="GO:0003700">
    <property type="term" value="F:DNA-binding transcription factor activity"/>
    <property type="evidence" value="ECO:0007669"/>
    <property type="project" value="TreeGrafter"/>
</dbReference>
<dbReference type="Proteomes" id="UP000199318">
    <property type="component" value="Unassembled WGS sequence"/>
</dbReference>
<dbReference type="Pfam" id="PF13377">
    <property type="entry name" value="Peripla_BP_3"/>
    <property type="match status" value="1"/>
</dbReference>
<evidence type="ECO:0000256" key="1">
    <source>
        <dbReference type="ARBA" id="ARBA00022491"/>
    </source>
</evidence>
<dbReference type="Gene3D" id="3.40.50.2300">
    <property type="match status" value="2"/>
</dbReference>
<dbReference type="CDD" id="cd06267">
    <property type="entry name" value="PBP1_LacI_sugar_binding-like"/>
    <property type="match status" value="1"/>
</dbReference>
<dbReference type="InterPro" id="IPR046335">
    <property type="entry name" value="LacI/GalR-like_sensor"/>
</dbReference>
<evidence type="ECO:0000313" key="8">
    <source>
        <dbReference type="Proteomes" id="UP000199318"/>
    </source>
</evidence>
<dbReference type="CDD" id="cd01392">
    <property type="entry name" value="HTH_LacI"/>
    <property type="match status" value="1"/>
</dbReference>
<keyword evidence="1" id="KW-0678">Repressor</keyword>
<reference evidence="8" key="1">
    <citation type="submission" date="2016-10" db="EMBL/GenBank/DDBJ databases">
        <authorList>
            <person name="de Groot N.N."/>
        </authorList>
    </citation>
    <scope>NUCLEOTIDE SEQUENCE [LARGE SCALE GENOMIC DNA]</scope>
    <source>
        <strain evidence="8">10nlg</strain>
    </source>
</reference>
<evidence type="ECO:0000313" key="7">
    <source>
        <dbReference type="EMBL" id="SER69743.1"/>
    </source>
</evidence>
<dbReference type="SUPFAM" id="SSF47413">
    <property type="entry name" value="lambda repressor-like DNA-binding domains"/>
    <property type="match status" value="1"/>
</dbReference>
<gene>
    <name evidence="7" type="ORF">SAMN05444126_10482</name>
</gene>
<dbReference type="PANTHER" id="PTHR30146:SF148">
    <property type="entry name" value="HTH-TYPE TRANSCRIPTIONAL REPRESSOR PURR-RELATED"/>
    <property type="match status" value="1"/>
</dbReference>
<keyword evidence="4" id="KW-0804">Transcription</keyword>
<evidence type="ECO:0000256" key="3">
    <source>
        <dbReference type="ARBA" id="ARBA00023125"/>
    </source>
</evidence>
<sequence>MKLTIKEIAKLSGVSQSTVSKIINNYDDVGEKTKAKVNAVMEEHGYRPTYSAQTLARKSTKMIGVIYAGDINANFDHPFFSEVVSSFKKTIGAQGYDLLFFSNEKFHKADEDYLARCQHYHVDGCIIIGGEKVEPSVYALDQSEIPCVGIDIELQGPRSAYIMTDNHQVSGLAVEHFYLLGWHDVAFIGGQQESLVSSQREEGFKDHMATYGMKTKTEWLIYGDFFEQSGYDGMKQLLLLEERPHAIFAASDLMALGAMKAIKDHGADIGEFGIIGCDDITAAKYVDPPLTTVRQDKEKIGKMAAFILQDLMHDRIKGTAVKIDPDLIVRKSCGSKRESSRYKENAK</sequence>